<dbReference type="EMBL" id="FTMP01000001">
    <property type="protein sequence ID" value="SIP97505.1"/>
    <property type="molecule type" value="Genomic_DNA"/>
</dbReference>
<keyword evidence="1" id="KW-0812">Transmembrane</keyword>
<gene>
    <name evidence="2" type="ORF">SAMN05878282_101655</name>
</gene>
<feature type="transmembrane region" description="Helical" evidence="1">
    <location>
        <begin position="21"/>
        <end position="42"/>
    </location>
</feature>
<dbReference type="InterPro" id="IPR007813">
    <property type="entry name" value="PilN"/>
</dbReference>
<dbReference type="RefSeq" id="WP_076424044.1">
    <property type="nucleotide sequence ID" value="NZ_FTMP01000001.1"/>
</dbReference>
<sequence length="202" mass="22571">MQNLNLYQVERRRRGGPRQRHMLLGLVLLVLACLLHAGWQYWQLRDARQQLVLAEAQASEQESVLATAKGGFVDPQLDPQLPAEVAARQAENGQLQGLLNYLRVLAEQQNTGFVPPLQALAEHHPQGRLWLTGIHLDQGGTQLRLQGRAQSQQLLPGYLDALGRSPVFSGREFARLDVERGEDGLLDFDLSSRPADQEKADE</sequence>
<name>A0A1N6NZE9_AQUAC</name>
<dbReference type="AlphaFoldDB" id="A0A1N6NZE9"/>
<keyword evidence="1" id="KW-0472">Membrane</keyword>
<evidence type="ECO:0000256" key="1">
    <source>
        <dbReference type="SAM" id="Phobius"/>
    </source>
</evidence>
<dbReference type="Pfam" id="PF05137">
    <property type="entry name" value="PilN"/>
    <property type="match status" value="1"/>
</dbReference>
<organism evidence="2 3">
    <name type="scientific">Aquipseudomonas alcaligenes</name>
    <name type="common">Pseudomonas alcaligenes</name>
    <dbReference type="NCBI Taxonomy" id="43263"/>
    <lineage>
        <taxon>Bacteria</taxon>
        <taxon>Pseudomonadati</taxon>
        <taxon>Pseudomonadota</taxon>
        <taxon>Gammaproteobacteria</taxon>
        <taxon>Pseudomonadales</taxon>
        <taxon>Pseudomonadaceae</taxon>
        <taxon>Aquipseudomonas</taxon>
    </lineage>
</organism>
<proteinExistence type="predicted"/>
<protein>
    <submittedName>
        <fullName evidence="2">Fimbrial assembly protein (PilN)</fullName>
    </submittedName>
</protein>
<accession>A0A1N6NZE9</accession>
<evidence type="ECO:0000313" key="2">
    <source>
        <dbReference type="EMBL" id="SIP97505.1"/>
    </source>
</evidence>
<dbReference type="Proteomes" id="UP000185841">
    <property type="component" value="Unassembled WGS sequence"/>
</dbReference>
<reference evidence="2 3" key="1">
    <citation type="submission" date="2017-01" db="EMBL/GenBank/DDBJ databases">
        <authorList>
            <person name="Mah S.A."/>
            <person name="Swanson W.J."/>
            <person name="Moy G.W."/>
            <person name="Vacquier V.D."/>
        </authorList>
    </citation>
    <scope>NUCLEOTIDE SEQUENCE [LARGE SCALE GENOMIC DNA]</scope>
    <source>
        <strain evidence="2 3">RU36E</strain>
    </source>
</reference>
<evidence type="ECO:0000313" key="3">
    <source>
        <dbReference type="Proteomes" id="UP000185841"/>
    </source>
</evidence>
<keyword evidence="1" id="KW-1133">Transmembrane helix</keyword>